<evidence type="ECO:0000313" key="3">
    <source>
        <dbReference type="Proteomes" id="UP000054516"/>
    </source>
</evidence>
<feature type="compositionally biased region" description="Polar residues" evidence="1">
    <location>
        <begin position="82"/>
        <end position="91"/>
    </location>
</feature>
<sequence length="201" mass="22602">MGPHRRNLYTHLMAHPSWGCPGRRVGPVGEGPGPRTGRLLRLSFRASRNLSPYPKCEEVDDDDDDYPGGKDLPPAAIAGNSVDGTQRATENSSRKRVPRPAPREEPEAGGGGNTARGNPFNGNRTAVRRTDREEYGADTDHSSDVSDETDESVEERKRRSRLYHVKPDAQFRREEIFPARDRAQEPYDDLPRYLPSVPHRY</sequence>
<protein>
    <submittedName>
        <fullName evidence="2">Uncharacterized protein</fullName>
    </submittedName>
</protein>
<feature type="compositionally biased region" description="Basic and acidic residues" evidence="1">
    <location>
        <begin position="165"/>
        <end position="191"/>
    </location>
</feature>
<organism evidence="2">
    <name type="scientific">Rosellinia necatrix</name>
    <name type="common">White root-rot fungus</name>
    <dbReference type="NCBI Taxonomy" id="77044"/>
    <lineage>
        <taxon>Eukaryota</taxon>
        <taxon>Fungi</taxon>
        <taxon>Dikarya</taxon>
        <taxon>Ascomycota</taxon>
        <taxon>Pezizomycotina</taxon>
        <taxon>Sordariomycetes</taxon>
        <taxon>Xylariomycetidae</taxon>
        <taxon>Xylariales</taxon>
        <taxon>Xylariaceae</taxon>
        <taxon>Rosellinia</taxon>
    </lineage>
</organism>
<dbReference type="Proteomes" id="UP000054516">
    <property type="component" value="Unassembled WGS sequence"/>
</dbReference>
<proteinExistence type="predicted"/>
<accession>A0A1S8A781</accession>
<evidence type="ECO:0000256" key="1">
    <source>
        <dbReference type="SAM" id="MobiDB-lite"/>
    </source>
</evidence>
<dbReference type="OrthoDB" id="4754809at2759"/>
<dbReference type="AlphaFoldDB" id="A0A1S8A781"/>
<gene>
    <name evidence="2" type="ORF">SAMD00023353_1300010</name>
</gene>
<evidence type="ECO:0000313" key="2">
    <source>
        <dbReference type="EMBL" id="GAW25775.1"/>
    </source>
</evidence>
<keyword evidence="3" id="KW-1185">Reference proteome</keyword>
<dbReference type="EMBL" id="DF977458">
    <property type="protein sequence ID" value="GAW25775.1"/>
    <property type="molecule type" value="Genomic_DNA"/>
</dbReference>
<feature type="compositionally biased region" description="Basic and acidic residues" evidence="1">
    <location>
        <begin position="128"/>
        <end position="144"/>
    </location>
</feature>
<name>A0A1S8A781_ROSNE</name>
<reference evidence="2" key="1">
    <citation type="submission" date="2016-03" db="EMBL/GenBank/DDBJ databases">
        <title>Draft genome sequence of Rosellinia necatrix.</title>
        <authorList>
            <person name="Kanematsu S."/>
        </authorList>
    </citation>
    <scope>NUCLEOTIDE SEQUENCE [LARGE SCALE GENOMIC DNA]</scope>
    <source>
        <strain evidence="2">W97</strain>
    </source>
</reference>
<feature type="region of interest" description="Disordered" evidence="1">
    <location>
        <begin position="47"/>
        <end position="201"/>
    </location>
</feature>